<name>A0A9D0ZVR3_9FIRM</name>
<organism evidence="2 3">
    <name type="scientific">Candidatus Limivivens merdigallinarum</name>
    <dbReference type="NCBI Taxonomy" id="2840859"/>
    <lineage>
        <taxon>Bacteria</taxon>
        <taxon>Bacillati</taxon>
        <taxon>Bacillota</taxon>
        <taxon>Clostridia</taxon>
        <taxon>Lachnospirales</taxon>
        <taxon>Lachnospiraceae</taxon>
        <taxon>Lachnospiraceae incertae sedis</taxon>
        <taxon>Candidatus Limivivens</taxon>
    </lineage>
</organism>
<dbReference type="InterPro" id="IPR024264">
    <property type="entry name" value="DUF3786"/>
</dbReference>
<sequence length="213" mass="24783">MNLSYEKDNKERIPYEHYLEEYRGIDPKEASIRSGIPYDADNQRFCLRMLGQEFYLSWPEFEAVRVKEAEEVYAPILTETSAKIMAIRMIVHGVLADSTGKFLTYREVPWGNVYLQQFTGRCINRLAFTYGNRIPEFCSIMERMGAKKQSFGDASYEFEFINGYWVRFILWAGDEEFSPSAQILFSDNFPLSFQAEDMAVVGDITIGAMKKWQ</sequence>
<evidence type="ECO:0000313" key="2">
    <source>
        <dbReference type="EMBL" id="HIQ96761.1"/>
    </source>
</evidence>
<dbReference type="Proteomes" id="UP000886886">
    <property type="component" value="Unassembled WGS sequence"/>
</dbReference>
<comment type="caution">
    <text evidence="2">The sequence shown here is derived from an EMBL/GenBank/DDBJ whole genome shotgun (WGS) entry which is preliminary data.</text>
</comment>
<evidence type="ECO:0000313" key="3">
    <source>
        <dbReference type="Proteomes" id="UP000886886"/>
    </source>
</evidence>
<evidence type="ECO:0000259" key="1">
    <source>
        <dbReference type="Pfam" id="PF12654"/>
    </source>
</evidence>
<reference evidence="2" key="2">
    <citation type="journal article" date="2021" name="PeerJ">
        <title>Extensive microbial diversity within the chicken gut microbiome revealed by metagenomics and culture.</title>
        <authorList>
            <person name="Gilroy R."/>
            <person name="Ravi A."/>
            <person name="Getino M."/>
            <person name="Pursley I."/>
            <person name="Horton D.L."/>
            <person name="Alikhan N.F."/>
            <person name="Baker D."/>
            <person name="Gharbi K."/>
            <person name="Hall N."/>
            <person name="Watson M."/>
            <person name="Adriaenssens E.M."/>
            <person name="Foster-Nyarko E."/>
            <person name="Jarju S."/>
            <person name="Secka A."/>
            <person name="Antonio M."/>
            <person name="Oren A."/>
            <person name="Chaudhuri R.R."/>
            <person name="La Ragione R."/>
            <person name="Hildebrand F."/>
            <person name="Pallen M.J."/>
        </authorList>
    </citation>
    <scope>NUCLEOTIDE SEQUENCE</scope>
    <source>
        <strain evidence="2">ChiSjej3B21-11622</strain>
    </source>
</reference>
<dbReference type="EMBL" id="DVFT01000139">
    <property type="protein sequence ID" value="HIQ96761.1"/>
    <property type="molecule type" value="Genomic_DNA"/>
</dbReference>
<proteinExistence type="predicted"/>
<gene>
    <name evidence="2" type="ORF">IAB26_09380</name>
</gene>
<protein>
    <submittedName>
        <fullName evidence="2">DUF3786 domain-containing protein</fullName>
    </submittedName>
</protein>
<dbReference type="Pfam" id="PF12654">
    <property type="entry name" value="DUF3786"/>
    <property type="match status" value="1"/>
</dbReference>
<feature type="domain" description="DUF3786" evidence="1">
    <location>
        <begin position="26"/>
        <end position="206"/>
    </location>
</feature>
<accession>A0A9D0ZVR3</accession>
<dbReference type="AlphaFoldDB" id="A0A9D0ZVR3"/>
<reference evidence="2" key="1">
    <citation type="submission" date="2020-10" db="EMBL/GenBank/DDBJ databases">
        <authorList>
            <person name="Gilroy R."/>
        </authorList>
    </citation>
    <scope>NUCLEOTIDE SEQUENCE</scope>
    <source>
        <strain evidence="2">ChiSjej3B21-11622</strain>
    </source>
</reference>